<dbReference type="InterPro" id="IPR036388">
    <property type="entry name" value="WH-like_DNA-bd_sf"/>
</dbReference>
<dbReference type="AlphaFoldDB" id="A0A329R0L8"/>
<comment type="caution">
    <text evidence="2">The sequence shown here is derived from an EMBL/GenBank/DDBJ whole genome shotgun (WGS) entry which is preliminary data.</text>
</comment>
<dbReference type="InterPro" id="IPR036866">
    <property type="entry name" value="RibonucZ/Hydroxyglut_hydro"/>
</dbReference>
<evidence type="ECO:0000313" key="2">
    <source>
        <dbReference type="EMBL" id="RAW18141.1"/>
    </source>
</evidence>
<sequence length="267" mass="28274">MGQGASGGAEGLPGWCHLIRADNPSPMTLEGTNTYVLSTSAGNVVIDPGPLIEDHLRAVASLGAVALTVLTHHHPDHTESAQRFHQHTGAPVTALDPDLCIDTEPVSDDEQIAIPDLDLRVLHTPGHTADSICLEVRRGSWRGLLCGDTILGRGTSVVAHPDGQLGAYLDSLARLRDRLSGDWMLLPAHGPVRADAVGVIEQYIAHRHARLDEVRAALASGATSAREVVEIVYSDVDRSVWPAAERTVAAALDYLTGAEKPTNAAGE</sequence>
<evidence type="ECO:0000259" key="1">
    <source>
        <dbReference type="SMART" id="SM00849"/>
    </source>
</evidence>
<dbReference type="PANTHER" id="PTHR23131">
    <property type="entry name" value="ENDORIBONUCLEASE LACTB2"/>
    <property type="match status" value="1"/>
</dbReference>
<dbReference type="Pfam" id="PF17778">
    <property type="entry name" value="WHD_BLACT"/>
    <property type="match status" value="1"/>
</dbReference>
<dbReference type="InterPro" id="IPR001279">
    <property type="entry name" value="Metallo-B-lactamas"/>
</dbReference>
<dbReference type="SMART" id="SM00849">
    <property type="entry name" value="Lactamase_B"/>
    <property type="match status" value="1"/>
</dbReference>
<keyword evidence="3" id="KW-1185">Reference proteome</keyword>
<organism evidence="2 3">
    <name type="scientific">Phytoactinopolyspora halophila</name>
    <dbReference type="NCBI Taxonomy" id="1981511"/>
    <lineage>
        <taxon>Bacteria</taxon>
        <taxon>Bacillati</taxon>
        <taxon>Actinomycetota</taxon>
        <taxon>Actinomycetes</taxon>
        <taxon>Jiangellales</taxon>
        <taxon>Jiangellaceae</taxon>
        <taxon>Phytoactinopolyspora</taxon>
    </lineage>
</organism>
<keyword evidence="2" id="KW-0378">Hydrolase</keyword>
<dbReference type="Gene3D" id="1.10.10.10">
    <property type="entry name" value="Winged helix-like DNA-binding domain superfamily/Winged helix DNA-binding domain"/>
    <property type="match status" value="1"/>
</dbReference>
<proteinExistence type="predicted"/>
<dbReference type="InterPro" id="IPR050662">
    <property type="entry name" value="Sec-metab_biosynth-thioest"/>
</dbReference>
<name>A0A329R0L8_9ACTN</name>
<reference evidence="2 3" key="1">
    <citation type="submission" date="2018-06" db="EMBL/GenBank/DDBJ databases">
        <title>Phytoactinopolyspora halophila sp. nov., a novel halophilic actinomycete isolated from a saline soil in China.</title>
        <authorList>
            <person name="Tang S.-K."/>
        </authorList>
    </citation>
    <scope>NUCLEOTIDE SEQUENCE [LARGE SCALE GENOMIC DNA]</scope>
    <source>
        <strain evidence="2 3">YIM 96934</strain>
    </source>
</reference>
<evidence type="ECO:0000313" key="3">
    <source>
        <dbReference type="Proteomes" id="UP000250462"/>
    </source>
</evidence>
<dbReference type="RefSeq" id="WP_112257097.1">
    <property type="nucleotide sequence ID" value="NZ_QMIG01000002.1"/>
</dbReference>
<dbReference type="InterPro" id="IPR041516">
    <property type="entry name" value="LACTB2_WH"/>
</dbReference>
<dbReference type="PANTHER" id="PTHR23131:SF0">
    <property type="entry name" value="ENDORIBONUCLEASE LACTB2"/>
    <property type="match status" value="1"/>
</dbReference>
<dbReference type="Proteomes" id="UP000250462">
    <property type="component" value="Unassembled WGS sequence"/>
</dbReference>
<dbReference type="OrthoDB" id="9788263at2"/>
<accession>A0A329R0L8</accession>
<feature type="domain" description="Metallo-beta-lactamase" evidence="1">
    <location>
        <begin position="31"/>
        <end position="189"/>
    </location>
</feature>
<dbReference type="Pfam" id="PF00753">
    <property type="entry name" value="Lactamase_B"/>
    <property type="match status" value="1"/>
</dbReference>
<dbReference type="CDD" id="cd16278">
    <property type="entry name" value="metallo-hydrolase-like_MBL-fold"/>
    <property type="match status" value="1"/>
</dbReference>
<gene>
    <name evidence="2" type="ORF">DPM12_02650</name>
</gene>
<dbReference type="EMBL" id="QMIG01000002">
    <property type="protein sequence ID" value="RAW18141.1"/>
    <property type="molecule type" value="Genomic_DNA"/>
</dbReference>
<dbReference type="Gene3D" id="3.60.15.10">
    <property type="entry name" value="Ribonuclease Z/Hydroxyacylglutathione hydrolase-like"/>
    <property type="match status" value="1"/>
</dbReference>
<protein>
    <submittedName>
        <fullName evidence="2">MBL fold metallo-hydrolase</fullName>
    </submittedName>
</protein>
<dbReference type="SUPFAM" id="SSF56281">
    <property type="entry name" value="Metallo-hydrolase/oxidoreductase"/>
    <property type="match status" value="1"/>
</dbReference>
<dbReference type="GO" id="GO:0016787">
    <property type="term" value="F:hydrolase activity"/>
    <property type="evidence" value="ECO:0007669"/>
    <property type="project" value="UniProtKB-KW"/>
</dbReference>